<name>A0A0F8XPR4_9ZZZZ</name>
<comment type="caution">
    <text evidence="1">The sequence shown here is derived from an EMBL/GenBank/DDBJ whole genome shotgun (WGS) entry which is preliminary data.</text>
</comment>
<proteinExistence type="predicted"/>
<protein>
    <submittedName>
        <fullName evidence="1">Uncharacterized protein</fullName>
    </submittedName>
</protein>
<dbReference type="EMBL" id="LAZR01057937">
    <property type="protein sequence ID" value="KKK70987.1"/>
    <property type="molecule type" value="Genomic_DNA"/>
</dbReference>
<reference evidence="1" key="1">
    <citation type="journal article" date="2015" name="Nature">
        <title>Complex archaea that bridge the gap between prokaryotes and eukaryotes.</title>
        <authorList>
            <person name="Spang A."/>
            <person name="Saw J.H."/>
            <person name="Jorgensen S.L."/>
            <person name="Zaremba-Niedzwiedzka K."/>
            <person name="Martijn J."/>
            <person name="Lind A.E."/>
            <person name="van Eijk R."/>
            <person name="Schleper C."/>
            <person name="Guy L."/>
            <person name="Ettema T.J."/>
        </authorList>
    </citation>
    <scope>NUCLEOTIDE SEQUENCE</scope>
</reference>
<gene>
    <name evidence="1" type="ORF">LCGC14_2918480</name>
</gene>
<dbReference type="InterPro" id="IPR040085">
    <property type="entry name" value="MJ0674-like"/>
</dbReference>
<dbReference type="AlphaFoldDB" id="A0A0F8XPR4"/>
<dbReference type="PANTHER" id="PTHR43075:SF1">
    <property type="entry name" value="FORMATE LYASE ACTIVATING ENZYME, PUTATIVE (AFU_ORTHOLOGUE AFUA_2G15630)-RELATED"/>
    <property type="match status" value="1"/>
</dbReference>
<accession>A0A0F8XPR4</accession>
<dbReference type="PANTHER" id="PTHR43075">
    <property type="entry name" value="FORMATE LYASE ACTIVATING ENZYME, PUTATIVE (AFU_ORTHOLOGUE AFUA_2G15630)-RELATED"/>
    <property type="match status" value="1"/>
</dbReference>
<sequence length="70" mass="8237">MPNHIECCSKPILDYVIREIPKCVVNIMGQYRAQYKAYNYKEINRHPTSEEMKEVKSYAEKLGILFKPVS</sequence>
<organism evidence="1">
    <name type="scientific">marine sediment metagenome</name>
    <dbReference type="NCBI Taxonomy" id="412755"/>
    <lineage>
        <taxon>unclassified sequences</taxon>
        <taxon>metagenomes</taxon>
        <taxon>ecological metagenomes</taxon>
    </lineage>
</organism>
<evidence type="ECO:0000313" key="1">
    <source>
        <dbReference type="EMBL" id="KKK70987.1"/>
    </source>
</evidence>